<gene>
    <name evidence="15" type="ORF">HNQ69_000057</name>
</gene>
<dbReference type="Proteomes" id="UP000561417">
    <property type="component" value="Unassembled WGS sequence"/>
</dbReference>
<evidence type="ECO:0000256" key="13">
    <source>
        <dbReference type="RuleBase" id="RU004171"/>
    </source>
</evidence>
<dbReference type="GO" id="GO:0004412">
    <property type="term" value="F:homoserine dehydrogenase activity"/>
    <property type="evidence" value="ECO:0007669"/>
    <property type="project" value="UniProtKB-EC"/>
</dbReference>
<name>A0A840NSJ6_9HYPH</name>
<evidence type="ECO:0000313" key="16">
    <source>
        <dbReference type="Proteomes" id="UP000561417"/>
    </source>
</evidence>
<dbReference type="Pfam" id="PF01842">
    <property type="entry name" value="ACT"/>
    <property type="match status" value="1"/>
</dbReference>
<evidence type="ECO:0000256" key="12">
    <source>
        <dbReference type="PIRSR" id="PIRSR000098-2"/>
    </source>
</evidence>
<proteinExistence type="inferred from homology"/>
<dbReference type="NCBIfam" id="NF004976">
    <property type="entry name" value="PRK06349.1"/>
    <property type="match status" value="1"/>
</dbReference>
<evidence type="ECO:0000256" key="5">
    <source>
        <dbReference type="ARBA" id="ARBA00013376"/>
    </source>
</evidence>
<dbReference type="SUPFAM" id="SSF55347">
    <property type="entry name" value="Glyceraldehyde-3-phosphate dehydrogenase-like, C-terminal domain"/>
    <property type="match status" value="1"/>
</dbReference>
<dbReference type="SUPFAM" id="SSF51735">
    <property type="entry name" value="NAD(P)-binding Rossmann-fold domains"/>
    <property type="match status" value="1"/>
</dbReference>
<keyword evidence="16" id="KW-1185">Reference proteome</keyword>
<dbReference type="UniPathway" id="UPA00051">
    <property type="reaction ID" value="UER00465"/>
</dbReference>
<dbReference type="FunFam" id="3.30.360.10:FF:000005">
    <property type="entry name" value="Homoserine dehydrogenase"/>
    <property type="match status" value="1"/>
</dbReference>
<evidence type="ECO:0000256" key="4">
    <source>
        <dbReference type="ARBA" id="ARBA00013213"/>
    </source>
</evidence>
<dbReference type="PROSITE" id="PS51671">
    <property type="entry name" value="ACT"/>
    <property type="match status" value="1"/>
</dbReference>
<keyword evidence="9 15" id="KW-0560">Oxidoreductase</keyword>
<evidence type="ECO:0000256" key="8">
    <source>
        <dbReference type="ARBA" id="ARBA00022857"/>
    </source>
</evidence>
<dbReference type="InterPro" id="IPR019811">
    <property type="entry name" value="HDH_CS"/>
</dbReference>
<evidence type="ECO:0000256" key="10">
    <source>
        <dbReference type="ARBA" id="ARBA00023167"/>
    </source>
</evidence>
<dbReference type="InterPro" id="IPR016204">
    <property type="entry name" value="HDH"/>
</dbReference>
<evidence type="ECO:0000256" key="6">
    <source>
        <dbReference type="ARBA" id="ARBA00022605"/>
    </source>
</evidence>
<feature type="binding site" evidence="12">
    <location>
        <position position="107"/>
    </location>
    <ligand>
        <name>NADPH</name>
        <dbReference type="ChEBI" id="CHEBI:57783"/>
    </ligand>
</feature>
<dbReference type="EMBL" id="JACHIM010000001">
    <property type="protein sequence ID" value="MBB5072953.1"/>
    <property type="molecule type" value="Genomic_DNA"/>
</dbReference>
<evidence type="ECO:0000256" key="3">
    <source>
        <dbReference type="ARBA" id="ARBA00006753"/>
    </source>
</evidence>
<dbReference type="UniPathway" id="UPA00050">
    <property type="reaction ID" value="UER00063"/>
</dbReference>
<evidence type="ECO:0000256" key="1">
    <source>
        <dbReference type="ARBA" id="ARBA00005056"/>
    </source>
</evidence>
<feature type="binding site" evidence="12">
    <location>
        <begin position="10"/>
        <end position="17"/>
    </location>
    <ligand>
        <name>NADP(+)</name>
        <dbReference type="ChEBI" id="CHEBI:58349"/>
    </ligand>
</feature>
<dbReference type="GO" id="GO:0050661">
    <property type="term" value="F:NADP binding"/>
    <property type="evidence" value="ECO:0007669"/>
    <property type="project" value="InterPro"/>
</dbReference>
<dbReference type="Gene3D" id="3.30.70.260">
    <property type="match status" value="1"/>
</dbReference>
<dbReference type="GO" id="GO:0009088">
    <property type="term" value="P:threonine biosynthetic process"/>
    <property type="evidence" value="ECO:0007669"/>
    <property type="project" value="UniProtKB-UniPathway"/>
</dbReference>
<evidence type="ECO:0000259" key="14">
    <source>
        <dbReference type="PROSITE" id="PS51671"/>
    </source>
</evidence>
<dbReference type="InterPro" id="IPR005106">
    <property type="entry name" value="Asp/hSer_DH_NAD-bd"/>
</dbReference>
<accession>A0A840NSJ6</accession>
<organism evidence="15 16">
    <name type="scientific">Bartonella callosciuri</name>
    <dbReference type="NCBI Taxonomy" id="686223"/>
    <lineage>
        <taxon>Bacteria</taxon>
        <taxon>Pseudomonadati</taxon>
        <taxon>Pseudomonadota</taxon>
        <taxon>Alphaproteobacteria</taxon>
        <taxon>Hyphomicrobiales</taxon>
        <taxon>Bartonellaceae</taxon>
        <taxon>Bartonella</taxon>
    </lineage>
</organism>
<dbReference type="InterPro" id="IPR002912">
    <property type="entry name" value="ACT_dom"/>
</dbReference>
<evidence type="ECO:0000256" key="7">
    <source>
        <dbReference type="ARBA" id="ARBA00022697"/>
    </source>
</evidence>
<keyword evidence="8 12" id="KW-0521">NADP</keyword>
<reference evidence="15 16" key="1">
    <citation type="submission" date="2020-08" db="EMBL/GenBank/DDBJ databases">
        <title>Genomic Encyclopedia of Type Strains, Phase IV (KMG-IV): sequencing the most valuable type-strain genomes for metagenomic binning, comparative biology and taxonomic classification.</title>
        <authorList>
            <person name="Goeker M."/>
        </authorList>
    </citation>
    <scope>NUCLEOTIDE SEQUENCE [LARGE SCALE GENOMIC DNA]</scope>
    <source>
        <strain evidence="15 16">DSM 28538</strain>
    </source>
</reference>
<dbReference type="PANTHER" id="PTHR43331:SF1">
    <property type="entry name" value="HOMOSERINE DEHYDROGENASE"/>
    <property type="match status" value="1"/>
</dbReference>
<dbReference type="SUPFAM" id="SSF55021">
    <property type="entry name" value="ACT-like"/>
    <property type="match status" value="1"/>
</dbReference>
<evidence type="ECO:0000256" key="9">
    <source>
        <dbReference type="ARBA" id="ARBA00023002"/>
    </source>
</evidence>
<dbReference type="InterPro" id="IPR045865">
    <property type="entry name" value="ACT-like_dom_sf"/>
</dbReference>
<evidence type="ECO:0000256" key="11">
    <source>
        <dbReference type="PIRSR" id="PIRSR000098-1"/>
    </source>
</evidence>
<protein>
    <recommendedName>
        <fullName evidence="5">Homoserine dehydrogenase</fullName>
        <ecNumber evidence="4">1.1.1.3</ecNumber>
    </recommendedName>
</protein>
<evidence type="ECO:0000313" key="15">
    <source>
        <dbReference type="EMBL" id="MBB5072953.1"/>
    </source>
</evidence>
<dbReference type="Pfam" id="PF03447">
    <property type="entry name" value="NAD_binding_3"/>
    <property type="match status" value="1"/>
</dbReference>
<dbReference type="InterPro" id="IPR001342">
    <property type="entry name" value="HDH_cat"/>
</dbReference>
<comment type="pathway">
    <text evidence="1">Amino-acid biosynthesis; L-threonine biosynthesis; L-threonine from L-aspartate: step 3/5.</text>
</comment>
<dbReference type="PROSITE" id="PS01042">
    <property type="entry name" value="HOMOSER_DHGENASE"/>
    <property type="match status" value="1"/>
</dbReference>
<dbReference type="Gene3D" id="3.30.360.10">
    <property type="entry name" value="Dihydrodipicolinate Reductase, domain 2"/>
    <property type="match status" value="1"/>
</dbReference>
<keyword evidence="6" id="KW-0028">Amino-acid biosynthesis</keyword>
<keyword evidence="10" id="KW-0486">Methionine biosynthesis</keyword>
<sequence>MTEALKVGVAGLGTVGASVIRILREKANSLACQCGRTIKVVAVSARDKGRNRGIDLSDVKWFDSPVEMAASNEIDVFVELIGGELDLVHAAVKKALERGHHVVTANKALLARHGVTLAVSAEKKGIFLHFEAAVAGGIPIVKAMRESLSGNYLSRVYGILNGTCNYILTRMFTEGLSFKDCLADAQRLGYAEADPTFDIGGHDTAHKLVLLTSLAFGTTISLDDVYVEGISNISQIDIRAADELGYRIKLLGVALKTDSGIEQRVHPTMVPTSSMIAQIHGVTNALSIQSDLLGELLFSGPGAGGDATASAVISDLVDIAKARPGFQYAPVLGSPALQLVPHKKAHVSHHTGGYFIRLNVHDRAGVFAAVARHMADNQISLESIVQRPFVESQTVKTIILITHETTEVNVRKALAAIEKDGHLVTKFQLIRIEPMT</sequence>
<feature type="binding site" evidence="12">
    <location>
        <position position="192"/>
    </location>
    <ligand>
        <name>L-homoserine</name>
        <dbReference type="ChEBI" id="CHEBI:57476"/>
    </ligand>
</feature>
<dbReference type="PIRSF" id="PIRSF000098">
    <property type="entry name" value="Homoser_dehydrog"/>
    <property type="match status" value="1"/>
</dbReference>
<dbReference type="InterPro" id="IPR036291">
    <property type="entry name" value="NAD(P)-bd_dom_sf"/>
</dbReference>
<dbReference type="GO" id="GO:0009086">
    <property type="term" value="P:methionine biosynthetic process"/>
    <property type="evidence" value="ECO:0007669"/>
    <property type="project" value="UniProtKB-KW"/>
</dbReference>
<dbReference type="EC" id="1.1.1.3" evidence="4"/>
<feature type="domain" description="ACT" evidence="14">
    <location>
        <begin position="355"/>
        <end position="432"/>
    </location>
</feature>
<comment type="similarity">
    <text evidence="3 13">Belongs to the homoserine dehydrogenase family.</text>
</comment>
<feature type="active site" description="Proton donor" evidence="11">
    <location>
        <position position="207"/>
    </location>
</feature>
<dbReference type="RefSeq" id="WP_183228122.1">
    <property type="nucleotide sequence ID" value="NZ_JACHIM010000001.1"/>
</dbReference>
<dbReference type="Gene3D" id="3.40.50.720">
    <property type="entry name" value="NAD(P)-binding Rossmann-like Domain"/>
    <property type="match status" value="1"/>
</dbReference>
<comment type="pathway">
    <text evidence="2">Amino-acid biosynthesis; L-methionine biosynthesis via de novo pathway; L-homoserine from L-aspartate: step 3/3.</text>
</comment>
<dbReference type="CDD" id="cd04881">
    <property type="entry name" value="ACT_HSDH-Hom"/>
    <property type="match status" value="1"/>
</dbReference>
<dbReference type="Pfam" id="PF00742">
    <property type="entry name" value="Homoserine_dh"/>
    <property type="match status" value="1"/>
</dbReference>
<dbReference type="AlphaFoldDB" id="A0A840NSJ6"/>
<keyword evidence="7" id="KW-0791">Threonine biosynthesis</keyword>
<comment type="caution">
    <text evidence="15">The sequence shown here is derived from an EMBL/GenBank/DDBJ whole genome shotgun (WGS) entry which is preliminary data.</text>
</comment>
<dbReference type="PANTHER" id="PTHR43331">
    <property type="entry name" value="HOMOSERINE DEHYDROGENASE"/>
    <property type="match status" value="1"/>
</dbReference>
<evidence type="ECO:0000256" key="2">
    <source>
        <dbReference type="ARBA" id="ARBA00005062"/>
    </source>
</evidence>